<reference evidence="13" key="1">
    <citation type="submission" date="2025-08" db="UniProtKB">
        <authorList>
            <consortium name="RefSeq"/>
        </authorList>
    </citation>
    <scope>IDENTIFICATION</scope>
    <source>
        <tissue evidence="13">Whole Larva</tissue>
    </source>
</reference>
<evidence type="ECO:0000256" key="3">
    <source>
        <dbReference type="ARBA" id="ARBA00022741"/>
    </source>
</evidence>
<dbReference type="Gene3D" id="1.10.510.10">
    <property type="entry name" value="Transferase(Phosphotransferase) domain 1"/>
    <property type="match status" value="1"/>
</dbReference>
<dbReference type="EC" id="2.7.11.1" evidence="10"/>
<dbReference type="RefSeq" id="XP_017786350.1">
    <property type="nucleotide sequence ID" value="XM_017930861.1"/>
</dbReference>
<evidence type="ECO:0000256" key="1">
    <source>
        <dbReference type="ARBA" id="ARBA00022527"/>
    </source>
</evidence>
<gene>
    <name evidence="13" type="primary">LOC108569345</name>
</gene>
<keyword evidence="12" id="KW-1185">Reference proteome</keyword>
<dbReference type="SMART" id="SM00220">
    <property type="entry name" value="S_TKc"/>
    <property type="match status" value="1"/>
</dbReference>
<dbReference type="InterPro" id="IPR017441">
    <property type="entry name" value="Protein_kinase_ATP_BS"/>
</dbReference>
<name>A0ABM1NHQ0_NICVS</name>
<dbReference type="InterPro" id="IPR008271">
    <property type="entry name" value="Ser/Thr_kinase_AS"/>
</dbReference>
<comment type="catalytic activity">
    <reaction evidence="7 10">
        <text>L-seryl-[protein] + ATP = O-phospho-L-seryl-[protein] + ADP + H(+)</text>
        <dbReference type="Rhea" id="RHEA:17989"/>
        <dbReference type="Rhea" id="RHEA-COMP:9863"/>
        <dbReference type="Rhea" id="RHEA-COMP:11604"/>
        <dbReference type="ChEBI" id="CHEBI:15378"/>
        <dbReference type="ChEBI" id="CHEBI:29999"/>
        <dbReference type="ChEBI" id="CHEBI:30616"/>
        <dbReference type="ChEBI" id="CHEBI:83421"/>
        <dbReference type="ChEBI" id="CHEBI:456216"/>
        <dbReference type="EC" id="2.7.11.1"/>
    </reaction>
</comment>
<evidence type="ECO:0000259" key="11">
    <source>
        <dbReference type="PROSITE" id="PS50011"/>
    </source>
</evidence>
<evidence type="ECO:0000256" key="8">
    <source>
        <dbReference type="PROSITE-ProRule" id="PRU10141"/>
    </source>
</evidence>
<dbReference type="InterPro" id="IPR000719">
    <property type="entry name" value="Prot_kinase_dom"/>
</dbReference>
<dbReference type="InterPro" id="IPR030616">
    <property type="entry name" value="Aur-like"/>
</dbReference>
<evidence type="ECO:0000256" key="5">
    <source>
        <dbReference type="ARBA" id="ARBA00022840"/>
    </source>
</evidence>
<keyword evidence="1 9" id="KW-0723">Serine/threonine-protein kinase</keyword>
<comment type="similarity">
    <text evidence="10">Belongs to the protein kinase superfamily. Ser/Thr protein kinase family. Aurora subfamily.</text>
</comment>
<feature type="domain" description="Protein kinase" evidence="11">
    <location>
        <begin position="53"/>
        <end position="305"/>
    </location>
</feature>
<dbReference type="PROSITE" id="PS50011">
    <property type="entry name" value="PROTEIN_KINASE_DOM"/>
    <property type="match status" value="1"/>
</dbReference>
<dbReference type="Proteomes" id="UP000695000">
    <property type="component" value="Unplaced"/>
</dbReference>
<protein>
    <recommendedName>
        <fullName evidence="10">Aurora kinase</fullName>
        <ecNumber evidence="10">2.7.11.1</ecNumber>
    </recommendedName>
</protein>
<organism evidence="12 13">
    <name type="scientific">Nicrophorus vespilloides</name>
    <name type="common">Boreal carrion beetle</name>
    <dbReference type="NCBI Taxonomy" id="110193"/>
    <lineage>
        <taxon>Eukaryota</taxon>
        <taxon>Metazoa</taxon>
        <taxon>Ecdysozoa</taxon>
        <taxon>Arthropoda</taxon>
        <taxon>Hexapoda</taxon>
        <taxon>Insecta</taxon>
        <taxon>Pterygota</taxon>
        <taxon>Neoptera</taxon>
        <taxon>Endopterygota</taxon>
        <taxon>Coleoptera</taxon>
        <taxon>Polyphaga</taxon>
        <taxon>Staphyliniformia</taxon>
        <taxon>Silphidae</taxon>
        <taxon>Nicrophorinae</taxon>
        <taxon>Nicrophorus</taxon>
    </lineage>
</organism>
<accession>A0ABM1NHQ0</accession>
<evidence type="ECO:0000256" key="10">
    <source>
        <dbReference type="RuleBase" id="RU367134"/>
    </source>
</evidence>
<evidence type="ECO:0000256" key="7">
    <source>
        <dbReference type="ARBA" id="ARBA00048679"/>
    </source>
</evidence>
<dbReference type="InterPro" id="IPR011009">
    <property type="entry name" value="Kinase-like_dom_sf"/>
</dbReference>
<dbReference type="GeneID" id="108569345"/>
<dbReference type="PROSITE" id="PS00107">
    <property type="entry name" value="PROTEIN_KINASE_ATP"/>
    <property type="match status" value="1"/>
</dbReference>
<evidence type="ECO:0000256" key="2">
    <source>
        <dbReference type="ARBA" id="ARBA00022679"/>
    </source>
</evidence>
<dbReference type="CDD" id="cd14007">
    <property type="entry name" value="STKc_Aurora"/>
    <property type="match status" value="1"/>
</dbReference>
<dbReference type="PROSITE" id="PS00108">
    <property type="entry name" value="PROTEIN_KINASE_ST"/>
    <property type="match status" value="1"/>
</dbReference>
<keyword evidence="3 8" id="KW-0547">Nucleotide-binding</keyword>
<evidence type="ECO:0000256" key="6">
    <source>
        <dbReference type="ARBA" id="ARBA00047899"/>
    </source>
</evidence>
<keyword evidence="4 10" id="KW-0418">Kinase</keyword>
<dbReference type="PANTHER" id="PTHR24350">
    <property type="entry name" value="SERINE/THREONINE-PROTEIN KINASE IAL-RELATED"/>
    <property type="match status" value="1"/>
</dbReference>
<dbReference type="PIRSF" id="PIRSF000654">
    <property type="entry name" value="Integrin-linked_kinase"/>
    <property type="match status" value="1"/>
</dbReference>
<evidence type="ECO:0000313" key="12">
    <source>
        <dbReference type="Proteomes" id="UP000695000"/>
    </source>
</evidence>
<evidence type="ECO:0000313" key="13">
    <source>
        <dbReference type="RefSeq" id="XP_017786350.1"/>
    </source>
</evidence>
<evidence type="ECO:0000256" key="4">
    <source>
        <dbReference type="ARBA" id="ARBA00022777"/>
    </source>
</evidence>
<sequence>MESSKNVEYLVDEYLRKEEVPAKYFSKTKTMIKGMMTHEAYGNPEYEWSLNDFELGKRLGRGKFGRVYCGREKRSGYIVAVKTLVKYEVAKEKVEHLVLREIEIQSHLKHPNILQLLTWFHDDFRIYLVLEYAGQGELYRHLKNSPGGYFNEHLAAKYLYQVADALNYCHKNQVIHRDIKPENLLLTSRGDVKLADFGWSVHTPSLKRKTMCGTLDYLPPEMVEGRSYSIHVDQWCLGVLCYEFVCGYPPFESNSSEETYQKIKTVQIKFPSQVQPGAIDLIKKLLIHDMTKRLTLPEVLKHEWVVTNM</sequence>
<dbReference type="SUPFAM" id="SSF56112">
    <property type="entry name" value="Protein kinase-like (PK-like)"/>
    <property type="match status" value="1"/>
</dbReference>
<keyword evidence="2 10" id="KW-0808">Transferase</keyword>
<keyword evidence="5 8" id="KW-0067">ATP-binding</keyword>
<dbReference type="Pfam" id="PF00069">
    <property type="entry name" value="Pkinase"/>
    <property type="match status" value="1"/>
</dbReference>
<comment type="catalytic activity">
    <reaction evidence="6 10">
        <text>L-threonyl-[protein] + ATP = O-phospho-L-threonyl-[protein] + ADP + H(+)</text>
        <dbReference type="Rhea" id="RHEA:46608"/>
        <dbReference type="Rhea" id="RHEA-COMP:11060"/>
        <dbReference type="Rhea" id="RHEA-COMP:11605"/>
        <dbReference type="ChEBI" id="CHEBI:15378"/>
        <dbReference type="ChEBI" id="CHEBI:30013"/>
        <dbReference type="ChEBI" id="CHEBI:30616"/>
        <dbReference type="ChEBI" id="CHEBI:61977"/>
        <dbReference type="ChEBI" id="CHEBI:456216"/>
        <dbReference type="EC" id="2.7.11.1"/>
    </reaction>
</comment>
<evidence type="ECO:0000256" key="9">
    <source>
        <dbReference type="RuleBase" id="RU000304"/>
    </source>
</evidence>
<proteinExistence type="inferred from homology"/>
<feature type="binding site" evidence="8">
    <location>
        <position position="82"/>
    </location>
    <ligand>
        <name>ATP</name>
        <dbReference type="ChEBI" id="CHEBI:30616"/>
    </ligand>
</feature>